<evidence type="ECO:0000256" key="4">
    <source>
        <dbReference type="ARBA" id="ARBA00010617"/>
    </source>
</evidence>
<evidence type="ECO:0000256" key="7">
    <source>
        <dbReference type="ARBA" id="ARBA00022723"/>
    </source>
</evidence>
<evidence type="ECO:0000256" key="9">
    <source>
        <dbReference type="ARBA" id="ARBA00022848"/>
    </source>
</evidence>
<keyword evidence="6" id="KW-0349">Heme</keyword>
<comment type="similarity">
    <text evidence="4">Belongs to the cytochrome P450 family.</text>
</comment>
<dbReference type="InterPro" id="IPR001128">
    <property type="entry name" value="Cyt_P450"/>
</dbReference>
<keyword evidence="16" id="KW-1185">Reference proteome</keyword>
<evidence type="ECO:0000256" key="1">
    <source>
        <dbReference type="ARBA" id="ARBA00001971"/>
    </source>
</evidence>
<evidence type="ECO:0000256" key="14">
    <source>
        <dbReference type="ARBA" id="ARBA00047827"/>
    </source>
</evidence>
<evidence type="ECO:0000256" key="10">
    <source>
        <dbReference type="ARBA" id="ARBA00023002"/>
    </source>
</evidence>
<keyword evidence="10" id="KW-0560">Oxidoreductase</keyword>
<dbReference type="OrthoDB" id="2789670at2759"/>
<evidence type="ECO:0000256" key="8">
    <source>
        <dbReference type="ARBA" id="ARBA00022824"/>
    </source>
</evidence>
<comment type="caution">
    <text evidence="15">The sequence shown here is derived from an EMBL/GenBank/DDBJ whole genome shotgun (WGS) entry which is preliminary data.</text>
</comment>
<dbReference type="GO" id="GO:0020037">
    <property type="term" value="F:heme binding"/>
    <property type="evidence" value="ECO:0007669"/>
    <property type="project" value="InterPro"/>
</dbReference>
<sequence length="199" mass="22781">MSSELKAIREKKNKTPLLAIPSLAVELAEAEIKAKTTILKKYQITEEMNADDLVRHYAIDVIASAVFGLEINSITDKSNKFYQISQSLVNFTIPQKITLLLMKIFPTLAKIGMKKNWLQGLVFFLAGFEGPATVLTLAIHELALHPGIQQKLYEEIRQFKEEKKSLTYETVRVLKRHRVEKSGKYPRVHITNDRRLTDE</sequence>
<dbReference type="Pfam" id="PF00067">
    <property type="entry name" value="p450"/>
    <property type="match status" value="1"/>
</dbReference>
<comment type="subcellular location">
    <subcellularLocation>
        <location evidence="3">Endoplasmic reticulum membrane</location>
        <topology evidence="3">Peripheral membrane protein</topology>
    </subcellularLocation>
    <subcellularLocation>
        <location evidence="2">Microsome membrane</location>
        <topology evidence="2">Peripheral membrane protein</topology>
    </subcellularLocation>
</comment>
<evidence type="ECO:0000313" key="15">
    <source>
        <dbReference type="EMBL" id="GBP77546.1"/>
    </source>
</evidence>
<comment type="catalytic activity">
    <reaction evidence="14">
        <text>an organic molecule + reduced [NADPH--hemoprotein reductase] + O2 = an alcohol + oxidized [NADPH--hemoprotein reductase] + H2O + H(+)</text>
        <dbReference type="Rhea" id="RHEA:17149"/>
        <dbReference type="Rhea" id="RHEA-COMP:11964"/>
        <dbReference type="Rhea" id="RHEA-COMP:11965"/>
        <dbReference type="ChEBI" id="CHEBI:15377"/>
        <dbReference type="ChEBI" id="CHEBI:15378"/>
        <dbReference type="ChEBI" id="CHEBI:15379"/>
        <dbReference type="ChEBI" id="CHEBI:30879"/>
        <dbReference type="ChEBI" id="CHEBI:57618"/>
        <dbReference type="ChEBI" id="CHEBI:58210"/>
        <dbReference type="ChEBI" id="CHEBI:142491"/>
        <dbReference type="EC" id="1.14.14.1"/>
    </reaction>
</comment>
<keyword evidence="11" id="KW-0408">Iron</keyword>
<gene>
    <name evidence="15" type="primary">Cyp6a13</name>
    <name evidence="15" type="ORF">EVAR_99115_1</name>
</gene>
<evidence type="ECO:0000256" key="6">
    <source>
        <dbReference type="ARBA" id="ARBA00022617"/>
    </source>
</evidence>
<reference evidence="15 16" key="1">
    <citation type="journal article" date="2019" name="Commun. Biol.">
        <title>The bagworm genome reveals a unique fibroin gene that provides high tensile strength.</title>
        <authorList>
            <person name="Kono N."/>
            <person name="Nakamura H."/>
            <person name="Ohtoshi R."/>
            <person name="Tomita M."/>
            <person name="Numata K."/>
            <person name="Arakawa K."/>
        </authorList>
    </citation>
    <scope>NUCLEOTIDE SEQUENCE [LARGE SCALE GENOMIC DNA]</scope>
</reference>
<dbReference type="Gene3D" id="1.10.630.10">
    <property type="entry name" value="Cytochrome P450"/>
    <property type="match status" value="2"/>
</dbReference>
<proteinExistence type="inferred from homology"/>
<dbReference type="STRING" id="151549.A0A4C1YMS9"/>
<organism evidence="15 16">
    <name type="scientific">Eumeta variegata</name>
    <name type="common">Bagworm moth</name>
    <name type="synonym">Eumeta japonica</name>
    <dbReference type="NCBI Taxonomy" id="151549"/>
    <lineage>
        <taxon>Eukaryota</taxon>
        <taxon>Metazoa</taxon>
        <taxon>Ecdysozoa</taxon>
        <taxon>Arthropoda</taxon>
        <taxon>Hexapoda</taxon>
        <taxon>Insecta</taxon>
        <taxon>Pterygota</taxon>
        <taxon>Neoptera</taxon>
        <taxon>Endopterygota</taxon>
        <taxon>Lepidoptera</taxon>
        <taxon>Glossata</taxon>
        <taxon>Ditrysia</taxon>
        <taxon>Tineoidea</taxon>
        <taxon>Psychidae</taxon>
        <taxon>Oiketicinae</taxon>
        <taxon>Eumeta</taxon>
    </lineage>
</organism>
<evidence type="ECO:0000256" key="11">
    <source>
        <dbReference type="ARBA" id="ARBA00023004"/>
    </source>
</evidence>
<dbReference type="PANTHER" id="PTHR24292:SF54">
    <property type="entry name" value="CYP9F3-RELATED"/>
    <property type="match status" value="1"/>
</dbReference>
<dbReference type="GO" id="GO:0005789">
    <property type="term" value="C:endoplasmic reticulum membrane"/>
    <property type="evidence" value="ECO:0007669"/>
    <property type="project" value="UniProtKB-SubCell"/>
</dbReference>
<evidence type="ECO:0000313" key="16">
    <source>
        <dbReference type="Proteomes" id="UP000299102"/>
    </source>
</evidence>
<dbReference type="EC" id="1.14.14.1" evidence="5"/>
<accession>A0A4C1YMS9</accession>
<name>A0A4C1YMS9_EUMVA</name>
<dbReference type="InterPro" id="IPR036396">
    <property type="entry name" value="Cyt_P450_sf"/>
</dbReference>
<evidence type="ECO:0000256" key="12">
    <source>
        <dbReference type="ARBA" id="ARBA00023033"/>
    </source>
</evidence>
<dbReference type="InterPro" id="IPR050476">
    <property type="entry name" value="Insect_CytP450_Detox"/>
</dbReference>
<evidence type="ECO:0000256" key="13">
    <source>
        <dbReference type="ARBA" id="ARBA00023136"/>
    </source>
</evidence>
<dbReference type="GO" id="GO:0016712">
    <property type="term" value="F:oxidoreductase activity, acting on paired donors, with incorporation or reduction of molecular oxygen, reduced flavin or flavoprotein as one donor, and incorporation of one atom of oxygen"/>
    <property type="evidence" value="ECO:0007669"/>
    <property type="project" value="UniProtKB-EC"/>
</dbReference>
<keyword evidence="8" id="KW-0256">Endoplasmic reticulum</keyword>
<dbReference type="AlphaFoldDB" id="A0A4C1YMS9"/>
<dbReference type="SUPFAM" id="SSF48264">
    <property type="entry name" value="Cytochrome P450"/>
    <property type="match status" value="1"/>
</dbReference>
<evidence type="ECO:0000256" key="2">
    <source>
        <dbReference type="ARBA" id="ARBA00004174"/>
    </source>
</evidence>
<dbReference type="GO" id="GO:0005506">
    <property type="term" value="F:iron ion binding"/>
    <property type="evidence" value="ECO:0007669"/>
    <property type="project" value="InterPro"/>
</dbReference>
<keyword evidence="13" id="KW-0472">Membrane</keyword>
<protein>
    <recommendedName>
        <fullName evidence="5">unspecific monooxygenase</fullName>
        <ecNumber evidence="5">1.14.14.1</ecNumber>
    </recommendedName>
</protein>
<comment type="cofactor">
    <cofactor evidence="1">
        <name>heme</name>
        <dbReference type="ChEBI" id="CHEBI:30413"/>
    </cofactor>
</comment>
<dbReference type="Proteomes" id="UP000299102">
    <property type="component" value="Unassembled WGS sequence"/>
</dbReference>
<keyword evidence="12" id="KW-0503">Monooxygenase</keyword>
<evidence type="ECO:0000256" key="5">
    <source>
        <dbReference type="ARBA" id="ARBA00012109"/>
    </source>
</evidence>
<dbReference type="PANTHER" id="PTHR24292">
    <property type="entry name" value="CYTOCHROME P450"/>
    <property type="match status" value="1"/>
</dbReference>
<keyword evidence="9" id="KW-0492">Microsome</keyword>
<keyword evidence="7" id="KW-0479">Metal-binding</keyword>
<evidence type="ECO:0000256" key="3">
    <source>
        <dbReference type="ARBA" id="ARBA00004406"/>
    </source>
</evidence>
<dbReference type="EMBL" id="BGZK01001335">
    <property type="protein sequence ID" value="GBP77546.1"/>
    <property type="molecule type" value="Genomic_DNA"/>
</dbReference>